<sequence length="978" mass="105608">MEFEKKPQYSVPVVKRPNLVSQAVKPAVPAQQLAVQRDLQTHTSRPASIQRQLVRPALRAAELHTQEVQRLALQRQNLQREATQLGPISPEAITQAVQRQQARAPQVPMKPESVGDWVTVMRFQAEQAQGRRMGAKEAAQYTALQRQVANTIAQSFRQDRQPASQRHQQYARHLATLHGGAGSAVVATAALNLLPASERPAVQRALDETLQREAEQRQQDEQTLQLHSLQRQLAELEYEATQSVFERIQQRRGAGNPLPEAIQRHLEQGLNHDLSAVRIHDDAEADKLSKSVNATAFTTGSDIYFQSGKFNPNTQSGMELLAHEVTHTVQQSKGQVGKGVDPDAGLESEARQMGRQLAQMRPASKTPAPRHRPALTPIHAARLAGAMQRRQDKPTQASAVQPELGVIKHSDGAVLHTAPKPNAPKVTPQPLSPGKKVTVISRTADGWSQVVTPSGQKGYVQTLRVTTDLPDLGAQLVKITGGTTAIGLAEKYYKSLVKPGQDLRYYVNVLKHINQERGTNAFQGDQVRAGAMLWIPGPAYAASLVDVVGSGSITGGMMAKAKAVMGNGPGANILRSVMESPQYVKEVLGETWKMVKEHWPSIVATTVALVGAELLVGVLAAAPEPTTITKFLAVGLQGIITVVAGASAVAATGAALIAGRQWLTTAWAAGGNAGKIHAASKAFLRMIGNVIAAVASAAGVKASAGKYTSLKNMAVADQASLKTLSNPSNRLTPAANQPTPAVPPTVGSPMLAGVNGRYQAPRSVQQDYVQSPYWTSLHEYSLAADKQAIQVLRNSQLLKKQGFDLSKLSDEELIAIRQYTTRAYVPLNGVLRSGGHPAKMQALEPLTLRIVGRTPSSVQETDLFAKTLVSGMNKLKPFVGPVFRGEGNDRLAFFLAMKPGETWTEAAPFSTSISATEAFDKPIMFTIRSKTGVDIGPLSTIPKEQEILMKPGSKFKLISIDYDYKNNKHLIVAEEVVK</sequence>
<dbReference type="Pfam" id="PF13699">
    <property type="entry name" value="eCIS_core"/>
    <property type="match status" value="1"/>
</dbReference>
<feature type="compositionally biased region" description="Polar residues" evidence="8">
    <location>
        <begin position="726"/>
        <end position="739"/>
    </location>
</feature>
<evidence type="ECO:0000313" key="10">
    <source>
        <dbReference type="EMBL" id="GAA5504470.1"/>
    </source>
</evidence>
<dbReference type="Pfam" id="PF01129">
    <property type="entry name" value="ART"/>
    <property type="match status" value="1"/>
</dbReference>
<protein>
    <recommendedName>
        <fullName evidence="2">NAD(+)--protein-arginine ADP-ribosyltransferase</fullName>
        <ecNumber evidence="2">2.4.2.31</ecNumber>
    </recommendedName>
</protein>
<dbReference type="SUPFAM" id="SSF56399">
    <property type="entry name" value="ADP-ribosylation"/>
    <property type="match status" value="1"/>
</dbReference>
<evidence type="ECO:0000256" key="8">
    <source>
        <dbReference type="SAM" id="MobiDB-lite"/>
    </source>
</evidence>
<gene>
    <name evidence="10" type="ORF">Dxin01_04244</name>
</gene>
<dbReference type="Gene3D" id="2.30.30.40">
    <property type="entry name" value="SH3 Domains"/>
    <property type="match status" value="1"/>
</dbReference>
<evidence type="ECO:0000256" key="2">
    <source>
        <dbReference type="ARBA" id="ARBA00012031"/>
    </source>
</evidence>
<keyword evidence="11" id="KW-1185">Reference proteome</keyword>
<organism evidence="10 11">
    <name type="scientific">Deinococcus xinjiangensis</name>
    <dbReference type="NCBI Taxonomy" id="457454"/>
    <lineage>
        <taxon>Bacteria</taxon>
        <taxon>Thermotogati</taxon>
        <taxon>Deinococcota</taxon>
        <taxon>Deinococci</taxon>
        <taxon>Deinococcales</taxon>
        <taxon>Deinococcaceae</taxon>
        <taxon>Deinococcus</taxon>
    </lineage>
</organism>
<comment type="similarity">
    <text evidence="1">Belongs to the Arg-specific ADP-ribosyltransferase family.</text>
</comment>
<comment type="catalytic activity">
    <reaction evidence="6">
        <text>L-arginyl-[protein] + NAD(+) = N(omega)-(ADP-D-ribosyl)-L-arginyl-[protein] + nicotinamide + H(+)</text>
        <dbReference type="Rhea" id="RHEA:19149"/>
        <dbReference type="Rhea" id="RHEA-COMP:10532"/>
        <dbReference type="Rhea" id="RHEA-COMP:15087"/>
        <dbReference type="ChEBI" id="CHEBI:15378"/>
        <dbReference type="ChEBI" id="CHEBI:17154"/>
        <dbReference type="ChEBI" id="CHEBI:29965"/>
        <dbReference type="ChEBI" id="CHEBI:57540"/>
        <dbReference type="ChEBI" id="CHEBI:142554"/>
        <dbReference type="EC" id="2.4.2.31"/>
    </reaction>
</comment>
<feature type="region of interest" description="Disordered" evidence="8">
    <location>
        <begin position="354"/>
        <end position="373"/>
    </location>
</feature>
<proteinExistence type="inferred from homology"/>
<keyword evidence="5" id="KW-0548">Nucleotidyltransferase</keyword>
<keyword evidence="4" id="KW-0808">Transferase</keyword>
<reference evidence="10 11" key="1">
    <citation type="submission" date="2024-02" db="EMBL/GenBank/DDBJ databases">
        <title>Deinococcus xinjiangensis NBRC 107630.</title>
        <authorList>
            <person name="Ichikawa N."/>
            <person name="Katano-Makiyama Y."/>
            <person name="Hidaka K."/>
        </authorList>
    </citation>
    <scope>NUCLEOTIDE SEQUENCE [LARGE SCALE GENOMIC DNA]</scope>
    <source>
        <strain evidence="10 11">NBRC 107630</strain>
    </source>
</reference>
<evidence type="ECO:0000256" key="4">
    <source>
        <dbReference type="ARBA" id="ARBA00022679"/>
    </source>
</evidence>
<evidence type="ECO:0000256" key="5">
    <source>
        <dbReference type="ARBA" id="ARBA00022695"/>
    </source>
</evidence>
<evidence type="ECO:0000256" key="7">
    <source>
        <dbReference type="SAM" id="Coils"/>
    </source>
</evidence>
<comment type="caution">
    <text evidence="10">The sequence shown here is derived from an EMBL/GenBank/DDBJ whole genome shotgun (WGS) entry which is preliminary data.</text>
</comment>
<evidence type="ECO:0000256" key="3">
    <source>
        <dbReference type="ARBA" id="ARBA00022676"/>
    </source>
</evidence>
<evidence type="ECO:0000313" key="11">
    <source>
        <dbReference type="Proteomes" id="UP001458946"/>
    </source>
</evidence>
<evidence type="ECO:0000256" key="1">
    <source>
        <dbReference type="ARBA" id="ARBA00009558"/>
    </source>
</evidence>
<keyword evidence="3" id="KW-0328">Glycosyltransferase</keyword>
<feature type="coiled-coil region" evidence="7">
    <location>
        <begin position="212"/>
        <end position="239"/>
    </location>
</feature>
<feature type="region of interest" description="Disordered" evidence="8">
    <location>
        <begin position="726"/>
        <end position="747"/>
    </location>
</feature>
<dbReference type="Gene3D" id="3.90.176.10">
    <property type="entry name" value="Toxin ADP-ribosyltransferase, Chain A, domain 1"/>
    <property type="match status" value="1"/>
</dbReference>
<dbReference type="EC" id="2.4.2.31" evidence="2"/>
<dbReference type="Proteomes" id="UP001458946">
    <property type="component" value="Unassembled WGS sequence"/>
</dbReference>
<keyword evidence="7" id="KW-0175">Coiled coil</keyword>
<dbReference type="EMBL" id="BAABRN010000131">
    <property type="protein sequence ID" value="GAA5504470.1"/>
    <property type="molecule type" value="Genomic_DNA"/>
</dbReference>
<dbReference type="PROSITE" id="PS51996">
    <property type="entry name" value="TR_MART"/>
    <property type="match status" value="1"/>
</dbReference>
<evidence type="ECO:0000259" key="9">
    <source>
        <dbReference type="Pfam" id="PF13699"/>
    </source>
</evidence>
<accession>A0ABP9VJN0</accession>
<evidence type="ECO:0000256" key="6">
    <source>
        <dbReference type="ARBA" id="ARBA00047597"/>
    </source>
</evidence>
<feature type="domain" description="eCIS core" evidence="9">
    <location>
        <begin position="257"/>
        <end position="334"/>
    </location>
</feature>
<dbReference type="InterPro" id="IPR025295">
    <property type="entry name" value="eCIS_core_dom"/>
</dbReference>
<name>A0ABP9VJN0_9DEIO</name>
<dbReference type="InterPro" id="IPR000768">
    <property type="entry name" value="ART"/>
</dbReference>